<proteinExistence type="predicted"/>
<accession>A0ABZ1KFR1</accession>
<evidence type="ECO:0000259" key="2">
    <source>
        <dbReference type="Pfam" id="PF20441"/>
    </source>
</evidence>
<dbReference type="PANTHER" id="PTHR41287">
    <property type="match status" value="1"/>
</dbReference>
<dbReference type="InterPro" id="IPR005021">
    <property type="entry name" value="Terminase_largesu-like"/>
</dbReference>
<evidence type="ECO:0000313" key="3">
    <source>
        <dbReference type="EMBL" id="WTP69367.1"/>
    </source>
</evidence>
<organism evidence="3 4">
    <name type="scientific">[Kitasatospora] papulosa</name>
    <dbReference type="NCBI Taxonomy" id="1464011"/>
    <lineage>
        <taxon>Bacteria</taxon>
        <taxon>Bacillati</taxon>
        <taxon>Actinomycetota</taxon>
        <taxon>Actinomycetes</taxon>
        <taxon>Kitasatosporales</taxon>
        <taxon>Streptomycetaceae</taxon>
        <taxon>Streptomyces</taxon>
    </lineage>
</organism>
<sequence length="578" mass="64156">MATTTPSTERLSRQDLDEGLPVPRAALLELGMSEEDIAAALERQPLVVANQLHQQPGAWFDVEAARRAVKAIESFRHTKGRWGGSPLKLAHWQAVWVILPAFGWLFFDEELGRPVRVARTVYVEIPRKNGKSTLSSGIGLTLLMADRETGAEVYAAAASLDQAKRVFDDAKRMATTSKAVRGRAEVLTSVIRVPRTGGVFRALSRIAETAHGLNVSGAVIDELHVHKSRDLVDAITTGTGARDQPMVVMITTADDAQEGSIYDEVHGVTEKVAEHVMTDPAHYGVIWAAADTDDPFAEETWRKANPGLGVSPTLAYMRRESEKARTTPSYYPTFLRLSLNVRSRASTRWIDMRRWDANAGMVDERALKGRRAWAGLDLSAVSDFTAFVLAVESPKPGVEVELVPRFWLPAERLEELQRTLQVPLAEWARQGFLRLTEGDAIDYDVIEKQVLDDCRFFDVQRVGYDRMFAGQLVQNVDRETKRGLVVEPLAQTFLGLSAGCKEMDRLLRMEALQHGGHPVLRWMASVVEVIADGNDNIRTVKPNRNKSQARIDGVQAAVMGLSGYLRRPKKKSRVAVGF</sequence>
<gene>
    <name evidence="3" type="ORF">OG560_29675</name>
</gene>
<dbReference type="EMBL" id="CP108135">
    <property type="protein sequence ID" value="WTP69367.1"/>
    <property type="molecule type" value="Genomic_DNA"/>
</dbReference>
<feature type="domain" description="Terminase large subunit-like endonuclease" evidence="2">
    <location>
        <begin position="278"/>
        <end position="560"/>
    </location>
</feature>
<feature type="domain" description="Terminase large subunit-like ATPase" evidence="1">
    <location>
        <begin position="115"/>
        <end position="266"/>
    </location>
</feature>
<evidence type="ECO:0000259" key="1">
    <source>
        <dbReference type="Pfam" id="PF03354"/>
    </source>
</evidence>
<dbReference type="Pfam" id="PF03354">
    <property type="entry name" value="TerL_ATPase"/>
    <property type="match status" value="1"/>
</dbReference>
<evidence type="ECO:0000313" key="4">
    <source>
        <dbReference type="Proteomes" id="UP001622496"/>
    </source>
</evidence>
<dbReference type="InterPro" id="IPR046461">
    <property type="entry name" value="TerL_ATPase"/>
</dbReference>
<reference evidence="3 4" key="1">
    <citation type="submission" date="2022-10" db="EMBL/GenBank/DDBJ databases">
        <title>The complete genomes of actinobacterial strains from the NBC collection.</title>
        <authorList>
            <person name="Joergensen T.S."/>
            <person name="Alvarez Arevalo M."/>
            <person name="Sterndorff E.B."/>
            <person name="Faurdal D."/>
            <person name="Vuksanovic O."/>
            <person name="Mourched A.-S."/>
            <person name="Charusanti P."/>
            <person name="Shaw S."/>
            <person name="Blin K."/>
            <person name="Weber T."/>
        </authorList>
    </citation>
    <scope>NUCLEOTIDE SEQUENCE [LARGE SCALE GENOMIC DNA]</scope>
    <source>
        <strain evidence="3 4">NBC_00185</strain>
    </source>
</reference>
<name>A0ABZ1KFR1_9ACTN</name>
<dbReference type="InterPro" id="IPR046462">
    <property type="entry name" value="TerL_nuclease"/>
</dbReference>
<keyword evidence="4" id="KW-1185">Reference proteome</keyword>
<dbReference type="PANTHER" id="PTHR41287:SF1">
    <property type="entry name" value="PROTEIN YMFN"/>
    <property type="match status" value="1"/>
</dbReference>
<dbReference type="RefSeq" id="WP_406188988.1">
    <property type="nucleotide sequence ID" value="NZ_CP108135.1"/>
</dbReference>
<dbReference type="InterPro" id="IPR027417">
    <property type="entry name" value="P-loop_NTPase"/>
</dbReference>
<dbReference type="Pfam" id="PF20441">
    <property type="entry name" value="TerL_nuclease"/>
    <property type="match status" value="1"/>
</dbReference>
<dbReference type="Proteomes" id="UP001622496">
    <property type="component" value="Chromosome"/>
</dbReference>
<protein>
    <submittedName>
        <fullName evidence="3">Terminase large subunit</fullName>
    </submittedName>
</protein>
<dbReference type="Gene3D" id="3.40.50.300">
    <property type="entry name" value="P-loop containing nucleotide triphosphate hydrolases"/>
    <property type="match status" value="1"/>
</dbReference>